<feature type="domain" description="AB hydrolase-1" evidence="1">
    <location>
        <begin position="50"/>
        <end position="291"/>
    </location>
</feature>
<dbReference type="Gene3D" id="3.40.50.1820">
    <property type="entry name" value="alpha/beta hydrolase"/>
    <property type="match status" value="1"/>
</dbReference>
<evidence type="ECO:0000259" key="1">
    <source>
        <dbReference type="Pfam" id="PF12697"/>
    </source>
</evidence>
<sequence length="300" mass="32034" precursor="true">MKIFRVLVMLAFVLGGIALLCVPSRGQTAKSFAPTRFTITDAGTVGKPDVVLIPGLASSKAVWDGEAKLLAPNYRLHIVQIDGFAGAPAGPNATGAFLAPVVEELHAYIVANKIHPTVMGHSLGGLLTLMLADKHPEDVSKLIIVDSLPFYAVVFNPAATVDTVKPQADAIRQQLIAAPAAQFAAMQPLMVAGMVKNADGQKLVVASSIASDRTVFANAMYEDLQTDLRGDVATIKTPMLMLYPYDATAQGADPAKVDTIYTTAYAAKPNVKLVRIDDSRHFIMYDQPEKLDAAVESFLK</sequence>
<dbReference type="InterPro" id="IPR050228">
    <property type="entry name" value="Carboxylesterase_BioH"/>
</dbReference>
<keyword evidence="3" id="KW-1185">Reference proteome</keyword>
<reference evidence="2 3" key="1">
    <citation type="submission" date="2011-11" db="EMBL/GenBank/DDBJ databases">
        <title>Complete sequence of Granulicella mallensis MP5ACTX8.</title>
        <authorList>
            <consortium name="US DOE Joint Genome Institute"/>
            <person name="Lucas S."/>
            <person name="Copeland A."/>
            <person name="Lapidus A."/>
            <person name="Cheng J.-F."/>
            <person name="Goodwin L."/>
            <person name="Pitluck S."/>
            <person name="Peters L."/>
            <person name="Lu M."/>
            <person name="Detter J.C."/>
            <person name="Han C."/>
            <person name="Tapia R."/>
            <person name="Land M."/>
            <person name="Hauser L."/>
            <person name="Kyrpides N."/>
            <person name="Ivanova N."/>
            <person name="Mikhailova N."/>
            <person name="Pagani I."/>
            <person name="Rawat S."/>
            <person name="Mannisto M."/>
            <person name="Haggblom M."/>
            <person name="Woyke T."/>
        </authorList>
    </citation>
    <scope>NUCLEOTIDE SEQUENCE [LARGE SCALE GENOMIC DNA]</scope>
    <source>
        <strain evidence="3">ATCC BAA-1857 / DSM 23137 / MP5ACTX8</strain>
    </source>
</reference>
<organism evidence="2 3">
    <name type="scientific">Granulicella mallensis (strain ATCC BAA-1857 / DSM 23137 / MP5ACTX8)</name>
    <dbReference type="NCBI Taxonomy" id="682795"/>
    <lineage>
        <taxon>Bacteria</taxon>
        <taxon>Pseudomonadati</taxon>
        <taxon>Acidobacteriota</taxon>
        <taxon>Terriglobia</taxon>
        <taxon>Terriglobales</taxon>
        <taxon>Acidobacteriaceae</taxon>
        <taxon>Granulicella</taxon>
    </lineage>
</organism>
<dbReference type="InterPro" id="IPR000073">
    <property type="entry name" value="AB_hydrolase_1"/>
</dbReference>
<protein>
    <submittedName>
        <fullName evidence="2">Alpha/beta hydrolase fold protein</fullName>
    </submittedName>
</protein>
<dbReference type="AlphaFoldDB" id="G8NW03"/>
<keyword evidence="2" id="KW-0378">Hydrolase</keyword>
<evidence type="ECO:0000313" key="3">
    <source>
        <dbReference type="Proteomes" id="UP000007113"/>
    </source>
</evidence>
<proteinExistence type="predicted"/>
<dbReference type="Proteomes" id="UP000007113">
    <property type="component" value="Chromosome"/>
</dbReference>
<evidence type="ECO:0000313" key="2">
    <source>
        <dbReference type="EMBL" id="AEU35423.1"/>
    </source>
</evidence>
<dbReference type="RefSeq" id="WP_014264303.1">
    <property type="nucleotide sequence ID" value="NC_016631.1"/>
</dbReference>
<dbReference type="PANTHER" id="PTHR43194">
    <property type="entry name" value="HYDROLASE ALPHA/BETA FOLD FAMILY"/>
    <property type="match status" value="1"/>
</dbReference>
<accession>G8NW03</accession>
<dbReference type="SUPFAM" id="SSF53474">
    <property type="entry name" value="alpha/beta-Hydrolases"/>
    <property type="match status" value="1"/>
</dbReference>
<dbReference type="OrthoDB" id="9808398at2"/>
<dbReference type="Pfam" id="PF12697">
    <property type="entry name" value="Abhydrolase_6"/>
    <property type="match status" value="1"/>
</dbReference>
<dbReference type="eggNOG" id="COG0596">
    <property type="taxonomic scope" value="Bacteria"/>
</dbReference>
<dbReference type="PANTHER" id="PTHR43194:SF2">
    <property type="entry name" value="PEROXISOMAL MEMBRANE PROTEIN LPX1"/>
    <property type="match status" value="1"/>
</dbReference>
<dbReference type="PRINTS" id="PR00111">
    <property type="entry name" value="ABHYDROLASE"/>
</dbReference>
<dbReference type="GO" id="GO:0016787">
    <property type="term" value="F:hydrolase activity"/>
    <property type="evidence" value="ECO:0007669"/>
    <property type="project" value="UniProtKB-KW"/>
</dbReference>
<dbReference type="KEGG" id="gma:AciX8_1077"/>
<dbReference type="EMBL" id="CP003130">
    <property type="protein sequence ID" value="AEU35423.1"/>
    <property type="molecule type" value="Genomic_DNA"/>
</dbReference>
<dbReference type="STRING" id="682795.AciX8_1077"/>
<gene>
    <name evidence="2" type="ordered locus">AciX8_1077</name>
</gene>
<name>G8NW03_GRAMM</name>
<dbReference type="HOGENOM" id="CLU_071771_0_0_0"/>
<dbReference type="InterPro" id="IPR029058">
    <property type="entry name" value="AB_hydrolase_fold"/>
</dbReference>